<dbReference type="AlphaFoldDB" id="A0A2P2PWJ5"/>
<protein>
    <submittedName>
        <fullName evidence="1">Uncharacterized protein</fullName>
    </submittedName>
</protein>
<reference evidence="1" key="1">
    <citation type="submission" date="2018-02" db="EMBL/GenBank/DDBJ databases">
        <title>Rhizophora mucronata_Transcriptome.</title>
        <authorList>
            <person name="Meera S.P."/>
            <person name="Sreeshan A."/>
            <person name="Augustine A."/>
        </authorList>
    </citation>
    <scope>NUCLEOTIDE SEQUENCE</scope>
    <source>
        <tissue evidence="1">Leaf</tissue>
    </source>
</reference>
<accession>A0A2P2PWJ5</accession>
<proteinExistence type="predicted"/>
<dbReference type="EMBL" id="GGEC01078529">
    <property type="protein sequence ID" value="MBX59013.1"/>
    <property type="molecule type" value="Transcribed_RNA"/>
</dbReference>
<organism evidence="1">
    <name type="scientific">Rhizophora mucronata</name>
    <name type="common">Asiatic mangrove</name>
    <dbReference type="NCBI Taxonomy" id="61149"/>
    <lineage>
        <taxon>Eukaryota</taxon>
        <taxon>Viridiplantae</taxon>
        <taxon>Streptophyta</taxon>
        <taxon>Embryophyta</taxon>
        <taxon>Tracheophyta</taxon>
        <taxon>Spermatophyta</taxon>
        <taxon>Magnoliopsida</taxon>
        <taxon>eudicotyledons</taxon>
        <taxon>Gunneridae</taxon>
        <taxon>Pentapetalae</taxon>
        <taxon>rosids</taxon>
        <taxon>fabids</taxon>
        <taxon>Malpighiales</taxon>
        <taxon>Rhizophoraceae</taxon>
        <taxon>Rhizophora</taxon>
    </lineage>
</organism>
<evidence type="ECO:0000313" key="1">
    <source>
        <dbReference type="EMBL" id="MBX59013.1"/>
    </source>
</evidence>
<sequence>MFFGEIAFPVHHAHFASTFTLSSSLQV</sequence>
<name>A0A2P2PWJ5_RHIMU</name>